<evidence type="ECO:0000259" key="5">
    <source>
        <dbReference type="Pfam" id="PF01182"/>
    </source>
</evidence>
<dbReference type="Gene3D" id="3.40.50.1360">
    <property type="match status" value="1"/>
</dbReference>
<dbReference type="EMBL" id="CP136958">
    <property type="protein sequence ID" value="WOT02712.1"/>
    <property type="molecule type" value="Genomic_DNA"/>
</dbReference>
<organism evidence="6 7">
    <name type="scientific">Corynebacterium pyruviciproducens</name>
    <dbReference type="NCBI Taxonomy" id="598660"/>
    <lineage>
        <taxon>Bacteria</taxon>
        <taxon>Bacillati</taxon>
        <taxon>Actinomycetota</taxon>
        <taxon>Actinomycetes</taxon>
        <taxon>Mycobacteriales</taxon>
        <taxon>Corynebacteriaceae</taxon>
        <taxon>Corynebacterium</taxon>
    </lineage>
</organism>
<dbReference type="GO" id="GO:0005737">
    <property type="term" value="C:cytoplasm"/>
    <property type="evidence" value="ECO:0007669"/>
    <property type="project" value="TreeGrafter"/>
</dbReference>
<dbReference type="PROSITE" id="PS01161">
    <property type="entry name" value="GLC_GALNAC_ISOMERASE"/>
    <property type="match status" value="1"/>
</dbReference>
<dbReference type="InterPro" id="IPR006148">
    <property type="entry name" value="Glc/Gal-6P_isomerase"/>
</dbReference>
<dbReference type="NCBIfam" id="TIGR00502">
    <property type="entry name" value="nagB"/>
    <property type="match status" value="1"/>
</dbReference>
<comment type="similarity">
    <text evidence="4">Belongs to the glucosamine/galactosamine-6-phosphate isomerase family. NagB subfamily.</text>
</comment>
<evidence type="ECO:0000256" key="1">
    <source>
        <dbReference type="ARBA" id="ARBA00000644"/>
    </source>
</evidence>
<dbReference type="FunFam" id="3.40.50.1360:FF:000003">
    <property type="entry name" value="Glucosamine-6-phosphate deaminase"/>
    <property type="match status" value="1"/>
</dbReference>
<dbReference type="NCBIfam" id="NF001684">
    <property type="entry name" value="PRK00443.1-4"/>
    <property type="match status" value="1"/>
</dbReference>
<dbReference type="CDD" id="cd01399">
    <property type="entry name" value="GlcN6P_deaminase"/>
    <property type="match status" value="1"/>
</dbReference>
<evidence type="ECO:0000313" key="7">
    <source>
        <dbReference type="Proteomes" id="UP000234560"/>
    </source>
</evidence>
<comment type="catalytic activity">
    <reaction evidence="1 4">
        <text>alpha-D-glucosamine 6-phosphate + H2O = beta-D-fructose 6-phosphate + NH4(+)</text>
        <dbReference type="Rhea" id="RHEA:12172"/>
        <dbReference type="ChEBI" id="CHEBI:15377"/>
        <dbReference type="ChEBI" id="CHEBI:28938"/>
        <dbReference type="ChEBI" id="CHEBI:57634"/>
        <dbReference type="ChEBI" id="CHEBI:75989"/>
        <dbReference type="EC" id="3.5.99.6"/>
    </reaction>
</comment>
<dbReference type="PANTHER" id="PTHR11280:SF5">
    <property type="entry name" value="GLUCOSAMINE-6-PHOSPHATE ISOMERASE"/>
    <property type="match status" value="1"/>
</dbReference>
<dbReference type="EC" id="3.5.99.6" evidence="4"/>
<dbReference type="InterPro" id="IPR004547">
    <property type="entry name" value="Glucosamine6P_isomerase"/>
</dbReference>
<dbReference type="GO" id="GO:0019262">
    <property type="term" value="P:N-acetylneuraminate catabolic process"/>
    <property type="evidence" value="ECO:0007669"/>
    <property type="project" value="UniProtKB-UniRule"/>
</dbReference>
<protein>
    <recommendedName>
        <fullName evidence="4">Glucosamine-6-phosphate deaminase</fullName>
        <ecNumber evidence="4">3.5.99.6</ecNumber>
    </recommendedName>
    <alternativeName>
        <fullName evidence="4">GlcN6P deaminase</fullName>
        <shortName evidence="4">GNPDA</shortName>
    </alternativeName>
    <alternativeName>
        <fullName evidence="4">Glucosamine-6-phosphate isomerase</fullName>
    </alternativeName>
</protein>
<dbReference type="InterPro" id="IPR037171">
    <property type="entry name" value="NagB/RpiA_transferase-like"/>
</dbReference>
<feature type="active site" description="For ring-opening step" evidence="4">
    <location>
        <position position="143"/>
    </location>
</feature>
<dbReference type="Pfam" id="PF01182">
    <property type="entry name" value="Glucosamine_iso"/>
    <property type="match status" value="1"/>
</dbReference>
<dbReference type="HAMAP" id="MF_01241">
    <property type="entry name" value="GlcN6P_deamin"/>
    <property type="match status" value="1"/>
</dbReference>
<comment type="caution">
    <text evidence="4">Lacks conserved residue(s) required for the propagation of feature annotation.</text>
</comment>
<dbReference type="GO" id="GO:0042802">
    <property type="term" value="F:identical protein binding"/>
    <property type="evidence" value="ECO:0007669"/>
    <property type="project" value="TreeGrafter"/>
</dbReference>
<comment type="pathway">
    <text evidence="4">Amino-sugar metabolism; N-acetylneuraminate degradation; D-fructose 6-phosphate from N-acetylneuraminate: step 5/5.</text>
</comment>
<proteinExistence type="inferred from homology"/>
<name>A0AAF0YRB3_9CORY</name>
<keyword evidence="3 4" id="KW-0119">Carbohydrate metabolism</keyword>
<keyword evidence="2 4" id="KW-0378">Hydrolase</keyword>
<reference evidence="6" key="1">
    <citation type="submission" date="2017-12" db="EMBL/GenBank/DDBJ databases">
        <authorList>
            <person name="Thomas-White K."/>
            <person name="Wolfe A.J."/>
        </authorList>
    </citation>
    <scope>NUCLEOTIDE SEQUENCE</scope>
    <source>
        <strain evidence="6">UMB0763</strain>
    </source>
</reference>
<dbReference type="GO" id="GO:0004342">
    <property type="term" value="F:glucosamine-6-phosphate deaminase activity"/>
    <property type="evidence" value="ECO:0007669"/>
    <property type="project" value="UniProtKB-UniRule"/>
</dbReference>
<sequence length="268" mass="28510">MEVIIASSPQQIGTIAADYVENLISTKPAAVLGVATGSSPLSLYAELGRRVDAGTLSLAKSSAFMLDEYVGLPADHPERYHTFIERHFVAATDIDTNNVHGPDGAADNIEQACAAYEQAIRDAGGVDLQILGVGTDGHIAFNEPGSSLASRTRLKSLMEQTRKDNARFFGGDIDAVPHHCVTQGVGTIMEARHLVLLASGEGKAEAIRGVVEGPVSAICTGSILQMHPQATVIIDEAAASKLAYADYYKFAYANKPDWQRPVCTSRGR</sequence>
<feature type="domain" description="Glucosamine/galactosamine-6-phosphate isomerase" evidence="5">
    <location>
        <begin position="16"/>
        <end position="213"/>
    </location>
</feature>
<dbReference type="GO" id="GO:0006046">
    <property type="term" value="P:N-acetylglucosamine catabolic process"/>
    <property type="evidence" value="ECO:0007669"/>
    <property type="project" value="UniProtKB-UniRule"/>
</dbReference>
<dbReference type="GO" id="GO:0006043">
    <property type="term" value="P:glucosamine catabolic process"/>
    <property type="evidence" value="ECO:0007669"/>
    <property type="project" value="TreeGrafter"/>
</dbReference>
<dbReference type="PANTHER" id="PTHR11280">
    <property type="entry name" value="GLUCOSAMINE-6-PHOSPHATE ISOMERASE"/>
    <property type="match status" value="1"/>
</dbReference>
<gene>
    <name evidence="4 6" type="primary">nagB</name>
    <name evidence="6" type="ORF">CYJ47_02765</name>
</gene>
<accession>A0AAF0YRB3</accession>
<dbReference type="KEGG" id="cpyr:CYJ47_02765"/>
<feature type="active site" description="Proton acceptor; for enolization step" evidence="4">
    <location>
        <position position="67"/>
    </location>
</feature>
<dbReference type="GO" id="GO:0005975">
    <property type="term" value="P:carbohydrate metabolic process"/>
    <property type="evidence" value="ECO:0007669"/>
    <property type="project" value="InterPro"/>
</dbReference>
<dbReference type="Proteomes" id="UP000234560">
    <property type="component" value="Chromosome"/>
</dbReference>
<evidence type="ECO:0000313" key="6">
    <source>
        <dbReference type="EMBL" id="WOT02712.1"/>
    </source>
</evidence>
<feature type="active site" description="Proton acceptor; for ring-opening step" evidence="4">
    <location>
        <position position="138"/>
    </location>
</feature>
<evidence type="ECO:0000256" key="2">
    <source>
        <dbReference type="ARBA" id="ARBA00022801"/>
    </source>
</evidence>
<feature type="active site" description="For ring-opening step" evidence="4">
    <location>
        <position position="136"/>
    </location>
</feature>
<evidence type="ECO:0000256" key="4">
    <source>
        <dbReference type="HAMAP-Rule" id="MF_01241"/>
    </source>
</evidence>
<comment type="function">
    <text evidence="4">Catalyzes the reversible isomerization-deamination of glucosamine 6-phosphate (GlcN6P) to form fructose 6-phosphate (Fru6P) and ammonium ion.</text>
</comment>
<dbReference type="InterPro" id="IPR018321">
    <property type="entry name" value="Glucosamine6P_isomerase_CS"/>
</dbReference>
<dbReference type="SUPFAM" id="SSF100950">
    <property type="entry name" value="NagB/RpiA/CoA transferase-like"/>
    <property type="match status" value="1"/>
</dbReference>
<dbReference type="AlphaFoldDB" id="A0AAF0YRB3"/>
<evidence type="ECO:0000256" key="3">
    <source>
        <dbReference type="ARBA" id="ARBA00023277"/>
    </source>
</evidence>
<dbReference type="RefSeq" id="WP_101679436.1">
    <property type="nucleotide sequence ID" value="NZ_CAMYCO010000034.1"/>
</dbReference>
<reference evidence="6" key="2">
    <citation type="submission" date="2023-10" db="EMBL/GenBank/DDBJ databases">
        <authorList>
            <person name="Choi B."/>
        </authorList>
    </citation>
    <scope>NUCLEOTIDE SEQUENCE</scope>
    <source>
        <strain evidence="6">UMB0763</strain>
    </source>
</reference>